<dbReference type="KEGG" id="mico:GDR74_12080"/>
<dbReference type="Proteomes" id="UP000325614">
    <property type="component" value="Chromosome"/>
</dbReference>
<dbReference type="Gene3D" id="3.30.565.10">
    <property type="entry name" value="Histidine kinase-like ATPase, C-terminal domain"/>
    <property type="match status" value="1"/>
</dbReference>
<dbReference type="GO" id="GO:0005524">
    <property type="term" value="F:ATP binding"/>
    <property type="evidence" value="ECO:0007669"/>
    <property type="project" value="UniProtKB-KW"/>
</dbReference>
<dbReference type="InterPro" id="IPR011102">
    <property type="entry name" value="Sig_transdc_His_kinase_HWE"/>
</dbReference>
<gene>
    <name evidence="10" type="ORF">GDR74_12080</name>
</gene>
<evidence type="ECO:0000256" key="3">
    <source>
        <dbReference type="ARBA" id="ARBA00022553"/>
    </source>
</evidence>
<keyword evidence="5" id="KW-0547">Nucleotide-binding</keyword>
<dbReference type="SUPFAM" id="SSF52172">
    <property type="entry name" value="CheY-like"/>
    <property type="match status" value="1"/>
</dbReference>
<organism evidence="10 11">
    <name type="scientific">Microvirga thermotolerans</name>
    <dbReference type="NCBI Taxonomy" id="2651334"/>
    <lineage>
        <taxon>Bacteria</taxon>
        <taxon>Pseudomonadati</taxon>
        <taxon>Pseudomonadota</taxon>
        <taxon>Alphaproteobacteria</taxon>
        <taxon>Hyphomicrobiales</taxon>
        <taxon>Methylobacteriaceae</taxon>
        <taxon>Microvirga</taxon>
    </lineage>
</organism>
<dbReference type="AlphaFoldDB" id="A0A5P9JZV0"/>
<dbReference type="PANTHER" id="PTHR41523">
    <property type="entry name" value="TWO-COMPONENT SYSTEM SENSOR PROTEIN"/>
    <property type="match status" value="1"/>
</dbReference>
<evidence type="ECO:0000259" key="9">
    <source>
        <dbReference type="SMART" id="SM00911"/>
    </source>
</evidence>
<keyword evidence="4" id="KW-0808">Transferase</keyword>
<evidence type="ECO:0000256" key="4">
    <source>
        <dbReference type="ARBA" id="ARBA00022679"/>
    </source>
</evidence>
<dbReference type="InterPro" id="IPR011006">
    <property type="entry name" value="CheY-like_superfamily"/>
</dbReference>
<keyword evidence="11" id="KW-1185">Reference proteome</keyword>
<proteinExistence type="predicted"/>
<evidence type="ECO:0000313" key="11">
    <source>
        <dbReference type="Proteomes" id="UP000325614"/>
    </source>
</evidence>
<dbReference type="Pfam" id="PF07536">
    <property type="entry name" value="HWE_HK"/>
    <property type="match status" value="1"/>
</dbReference>
<comment type="catalytic activity">
    <reaction evidence="1">
        <text>ATP + protein L-histidine = ADP + protein N-phospho-L-histidine.</text>
        <dbReference type="EC" id="2.7.13.3"/>
    </reaction>
</comment>
<protein>
    <recommendedName>
        <fullName evidence="2">histidine kinase</fullName>
        <ecNumber evidence="2">2.7.13.3</ecNumber>
    </recommendedName>
</protein>
<evidence type="ECO:0000256" key="8">
    <source>
        <dbReference type="SAM" id="MobiDB-lite"/>
    </source>
</evidence>
<feature type="region of interest" description="Disordered" evidence="8">
    <location>
        <begin position="343"/>
        <end position="364"/>
    </location>
</feature>
<accession>A0A5P9JZV0</accession>
<reference evidence="10 11" key="1">
    <citation type="submission" date="2019-10" db="EMBL/GenBank/DDBJ databases">
        <title>Isolation, Identification of Microvirga thermotolerans HR1, a novel thermophilic bacterium and Comparative Genomics of the genus Microvirga.</title>
        <authorList>
            <person name="Li J."/>
            <person name="Zhang W."/>
            <person name="Lin M."/>
            <person name="Wang J."/>
        </authorList>
    </citation>
    <scope>NUCLEOTIDE SEQUENCE [LARGE SCALE GENOMIC DNA]</scope>
    <source>
        <strain evidence="10 11">HR1</strain>
    </source>
</reference>
<evidence type="ECO:0000256" key="7">
    <source>
        <dbReference type="ARBA" id="ARBA00022840"/>
    </source>
</evidence>
<dbReference type="EMBL" id="CP045423">
    <property type="protein sequence ID" value="QFU18117.1"/>
    <property type="molecule type" value="Genomic_DNA"/>
</dbReference>
<evidence type="ECO:0000256" key="1">
    <source>
        <dbReference type="ARBA" id="ARBA00000085"/>
    </source>
</evidence>
<dbReference type="Gene3D" id="3.40.50.2300">
    <property type="match status" value="1"/>
</dbReference>
<keyword evidence="7" id="KW-0067">ATP-binding</keyword>
<dbReference type="GO" id="GO:0004673">
    <property type="term" value="F:protein histidine kinase activity"/>
    <property type="evidence" value="ECO:0007669"/>
    <property type="project" value="UniProtKB-EC"/>
</dbReference>
<feature type="domain" description="Signal transduction histidine kinase HWE region" evidence="9">
    <location>
        <begin position="151"/>
        <end position="233"/>
    </location>
</feature>
<evidence type="ECO:0000256" key="2">
    <source>
        <dbReference type="ARBA" id="ARBA00012438"/>
    </source>
</evidence>
<dbReference type="EC" id="2.7.13.3" evidence="2"/>
<evidence type="ECO:0000256" key="5">
    <source>
        <dbReference type="ARBA" id="ARBA00022741"/>
    </source>
</evidence>
<dbReference type="InterPro" id="IPR036890">
    <property type="entry name" value="HATPase_C_sf"/>
</dbReference>
<sequence length="378" mass="40941">MMERDAPALILAPLGRDATVAAGILDQAGIASTACPNLGALTQELAHAGCAVVAEEALTHADLTPLADWIGRQPPWSDFPFILLTLRGGSASINLTQLLGNVTVLERPFHPSVLVNAVRSALRARRRQREAEAYLEERKRSEEHQALLIRELHHRVKNTLATVLALLRATAGSATTVEDFKKVFADRVLALSRTHSLLVDSSWRTAALADILRSELAPYDEDASERVHLAGPEVELSADLAVPVGMAVHELTTNAAKYGALAVPEGRLEVAWHISGAGSDCVLTLCWTERHGPPVDQPSRTGFGSKLIRQVLQHQCKAALRFDFNRDGLSFFMELPLPATPANPALESAPSADPLGPRRPLLDQVTREAGRVAARWEP</sequence>
<keyword evidence="6 10" id="KW-0418">Kinase</keyword>
<evidence type="ECO:0000313" key="10">
    <source>
        <dbReference type="EMBL" id="QFU18117.1"/>
    </source>
</evidence>
<name>A0A5P9JZV0_9HYPH</name>
<keyword evidence="3" id="KW-0597">Phosphoprotein</keyword>
<evidence type="ECO:0000256" key="6">
    <source>
        <dbReference type="ARBA" id="ARBA00022777"/>
    </source>
</evidence>
<dbReference type="PANTHER" id="PTHR41523:SF8">
    <property type="entry name" value="ETHYLENE RESPONSE SENSOR PROTEIN"/>
    <property type="match status" value="1"/>
</dbReference>
<dbReference type="SMART" id="SM00911">
    <property type="entry name" value="HWE_HK"/>
    <property type="match status" value="1"/>
</dbReference>